<dbReference type="InterPro" id="IPR049552">
    <property type="entry name" value="PKS_DH_N"/>
</dbReference>
<dbReference type="SUPFAM" id="SSF51735">
    <property type="entry name" value="NAD(P)-binding Rossmann-fold domains"/>
    <property type="match status" value="2"/>
</dbReference>
<evidence type="ECO:0000256" key="1">
    <source>
        <dbReference type="ARBA" id="ARBA00022450"/>
    </source>
</evidence>
<dbReference type="InterPro" id="IPR050091">
    <property type="entry name" value="PKS_NRPS_Biosynth_Enz"/>
</dbReference>
<accession>A0ABW9HHL8</accession>
<sequence>MTGSFAGKVVLVTGGARGVGRYVSEEFAVRGAHVVVNHFHSGAAAHALVEELTARGLSAQAVRASVAKPAQVERMMARVREEHGGLDVLVNNAARGAFLPLAELTEDDWGRTFDLNLHAVRHCCLAALPLLAARPGSSVVNLSSHGSVHVVPAYGVVGASKAAMEALSRYLAVEFAPHGVRVNVAGSPVMDNRAGSLFPDAGARMAVTRDATPWGRLATERDLARLVALLASDDAGFVTGQTVWADGGLSCGAALHAPPPRPRAPGVSGAPVAVVGTGLLLPGAGSPEEFWELLCSGRPAFGSQDRRYPMEHFHSPDPAAPDRTYTRRAGLLDRPDTEGADAWIRHAVLDALGGRALPGGTRTSVVVAAWPDGTRELEEGALRELLLRRADGDPGAVSALLAEVLPSAAGTPESWLPAPLARRALAGLVPESAEVLTVDAACSSGLYALDLAARDLRDGRADAALAVGLSVCTVRYMILFAKVMGLSRSGDVRALDEAADGTLFSDAVGAVALKRLADAERDGDRVLAVLDGFGASSDGRGRAVSAPHPDGQRFALRRARRAAGTDAVDWIVAHATGTPAGDRAELHALAEEPAAPGTVLCTSNKSLVGHGGWASGLVSVIHAVLGLAHGSVPAQARCTSPSPGVPAGIAVPLSPVPLPPGPRRVGVSAFGFGGVNAHQLLTDRAAVSRAPARERDASALVLVGWSALLPGAGDSAAALRALCSGEHPRGFGERYPAPAFAEVRMPPPTVRAVDRVQLMGLQLAGRLTAEHGTLWGDVADTTCVVAAHRGPTRLSQEISVRCFASALDAALDAGWWREHRDALRACVPQATEDTLPGLLPSVVAGRIAARHDLHGPSLTTDGGRAALTVAERYLRDGDCALALVVAVHGNTLPGCGGYFGVPDDSVCEGGFLLAVATAEGAARHGWRVLAEVPRQWPEAPAAGLRYGGADDVARLLRGWAADGTLACGAPQAASGPPAEAAGCAGAVAPAVGLPRGGRGPATDPPHATRAPASVPAGPFGHVSAPAALDRVPASPGTYGSGAVPPAHALPSPPLTPLPLAPPSGDRPRLLRYGLAPLPVHGVGRTGDPVDALPFGGCLVVADDVALADVLRPRVRAVGGTLVVTGPGASDEERIGADEEGVAALLRGLSPAPRHLRVFASPAGTPWPGRPAPALVAAQEVAFLALRELRERLCDGGSAVVCLLDPLANGVAHPHGALFTGMVKSAAWDLPGAWLHVLTTDAPLPEALAQVADASRDRTELPASWLRHGLRHTETFGAAEEPPAADGQEWLTPDSVVVAAGGARGITSVLLRRLAERHRCRLWIVGSSDLDALDPALRTESEDRFAARRKEFIARRLTGADRVMPGEAVRLFDRLAAARETARTVDALTALCGPGRVRYLRADVTDPAQVRAVAGQVADAHDAVDLLVNAAGLHLAGDLATKSLAVFRRVRDVKLLGYHALREGFAALPVRHWCNFGSVSGVIGLPGEIEYAAANDLLSAAARAGQPAEFTVAWTLWAQSGMATRPLVGDAVRRRGHLSALSDEEGARHFAHLLTRPARLRPPGVVQIGAAERRFMAPVMPVLAGPTAASVPTGAYLGEAVRRGVGTGEWALTFTGRQTELVAEHPVGGLPTLPGTLVLALLAEAAEGIVPGSRAGVVRDVLFRRFIRVRPERPVRYTVRAGLVAPGTVRVTVTSDTYAADGRLLRADAPHCEGVVELGARPPGPAVPTCRPGGVAYDPFYEPGSPIPLRGAFVNTVEHRTAATGGTSVWRPAAEPDPAFYGRMSLPALLVDALARTQTLRRPGTRAVPVSAPTGLDRLELHRPGNDTDLFRAHPGGIRLLEDRRAGRFHAVTHAGEPVLSFEGLRVHTIGTVDVGGGTAASSPRR</sequence>
<name>A0ABW9HHL8_9ACTN</name>
<feature type="compositionally biased region" description="Pro residues" evidence="7">
    <location>
        <begin position="1050"/>
        <end position="1061"/>
    </location>
</feature>
<comment type="similarity">
    <text evidence="6">Belongs to the thiolase-like superfamily. Beta-ketoacyl-ACP synthases family.</text>
</comment>
<feature type="active site" description="Proton donor; for dehydratase activity" evidence="5">
    <location>
        <position position="1791"/>
    </location>
</feature>
<keyword evidence="4" id="KW-0511">Multifunctional enzyme</keyword>
<reference evidence="10 11" key="1">
    <citation type="submission" date="2024-12" db="EMBL/GenBank/DDBJ databases">
        <title>Forecasting of Potato common scab and diversities of Pathogenic streptomyces spp. in china.</title>
        <authorList>
            <person name="Handique U."/>
            <person name="Wu J."/>
        </authorList>
    </citation>
    <scope>NUCLEOTIDE SEQUENCE [LARGE SCALE GENOMIC DNA]</scope>
    <source>
        <strain evidence="10 11">ZRIMU1530</strain>
    </source>
</reference>
<feature type="domain" description="Ketosynthase family 3 (KS3)" evidence="8">
    <location>
        <begin position="269"/>
        <end position="683"/>
    </location>
</feature>
<dbReference type="InterPro" id="IPR020841">
    <property type="entry name" value="PKS_Beta-ketoAc_synthase_dom"/>
</dbReference>
<dbReference type="InterPro" id="IPR042104">
    <property type="entry name" value="PKS_dehydratase_sf"/>
</dbReference>
<dbReference type="Gene3D" id="3.40.47.10">
    <property type="match status" value="2"/>
</dbReference>
<dbReference type="Pfam" id="PF00109">
    <property type="entry name" value="ketoacyl-synt"/>
    <property type="match status" value="3"/>
</dbReference>
<feature type="region of interest" description="C-terminal hotdog fold" evidence="5">
    <location>
        <begin position="1739"/>
        <end position="1875"/>
    </location>
</feature>
<dbReference type="InterPro" id="IPR014030">
    <property type="entry name" value="Ketoacyl_synth_N"/>
</dbReference>
<evidence type="ECO:0000313" key="10">
    <source>
        <dbReference type="EMBL" id="MFM9607539.1"/>
    </source>
</evidence>
<evidence type="ECO:0000256" key="2">
    <source>
        <dbReference type="ARBA" id="ARBA00022553"/>
    </source>
</evidence>
<dbReference type="Pfam" id="PF13561">
    <property type="entry name" value="adh_short_C2"/>
    <property type="match status" value="1"/>
</dbReference>
<dbReference type="InterPro" id="IPR057326">
    <property type="entry name" value="KR_dom"/>
</dbReference>
<dbReference type="PANTHER" id="PTHR43775:SF51">
    <property type="entry name" value="INACTIVE PHENOLPHTHIOCEROL SYNTHESIS POLYKETIDE SYNTHASE TYPE I PKS1-RELATED"/>
    <property type="match status" value="1"/>
</dbReference>
<dbReference type="SUPFAM" id="SSF53901">
    <property type="entry name" value="Thiolase-like"/>
    <property type="match status" value="2"/>
</dbReference>
<dbReference type="EMBL" id="JBJVNI010000001">
    <property type="protein sequence ID" value="MFM9607539.1"/>
    <property type="molecule type" value="Genomic_DNA"/>
</dbReference>
<dbReference type="InterPro" id="IPR014031">
    <property type="entry name" value="Ketoacyl_synth_C"/>
</dbReference>
<keyword evidence="1" id="KW-0596">Phosphopantetheine</keyword>
<keyword evidence="3 6" id="KW-0808">Transferase</keyword>
<dbReference type="PANTHER" id="PTHR43775">
    <property type="entry name" value="FATTY ACID SYNTHASE"/>
    <property type="match status" value="1"/>
</dbReference>
<dbReference type="RefSeq" id="WP_409120262.1">
    <property type="nucleotide sequence ID" value="NZ_JBJVNI010000001.1"/>
</dbReference>
<dbReference type="PROSITE" id="PS52019">
    <property type="entry name" value="PKS_MFAS_DH"/>
    <property type="match status" value="1"/>
</dbReference>
<dbReference type="InterPro" id="IPR049900">
    <property type="entry name" value="PKS_mFAS_DH"/>
</dbReference>
<dbReference type="InterPro" id="IPR016039">
    <property type="entry name" value="Thiolase-like"/>
</dbReference>
<protein>
    <submittedName>
        <fullName evidence="10">SDR family oxidoreductase</fullName>
    </submittedName>
</protein>
<feature type="active site" description="Proton acceptor; for dehydratase activity" evidence="5">
    <location>
        <position position="1624"/>
    </location>
</feature>
<evidence type="ECO:0000259" key="8">
    <source>
        <dbReference type="PROSITE" id="PS52004"/>
    </source>
</evidence>
<keyword evidence="2" id="KW-0597">Phosphoprotein</keyword>
<dbReference type="InterPro" id="IPR013968">
    <property type="entry name" value="PKS_KR"/>
</dbReference>
<gene>
    <name evidence="10" type="ORF">ACKI18_02325</name>
</gene>
<dbReference type="InterPro" id="IPR036291">
    <property type="entry name" value="NAD(P)-bd_dom_sf"/>
</dbReference>
<dbReference type="CDD" id="cd00833">
    <property type="entry name" value="PKS"/>
    <property type="match status" value="1"/>
</dbReference>
<dbReference type="Gene3D" id="3.10.129.110">
    <property type="entry name" value="Polyketide synthase dehydratase"/>
    <property type="match status" value="1"/>
</dbReference>
<dbReference type="PRINTS" id="PR00081">
    <property type="entry name" value="GDHRDH"/>
</dbReference>
<dbReference type="SMART" id="SM00825">
    <property type="entry name" value="PKS_KS"/>
    <property type="match status" value="1"/>
</dbReference>
<evidence type="ECO:0000256" key="3">
    <source>
        <dbReference type="ARBA" id="ARBA00022679"/>
    </source>
</evidence>
<evidence type="ECO:0000259" key="9">
    <source>
        <dbReference type="PROSITE" id="PS52019"/>
    </source>
</evidence>
<feature type="region of interest" description="N-terminal hotdog fold" evidence="5">
    <location>
        <begin position="1593"/>
        <end position="1722"/>
    </location>
</feature>
<evidence type="ECO:0000256" key="7">
    <source>
        <dbReference type="SAM" id="MobiDB-lite"/>
    </source>
</evidence>
<organism evidence="10 11">
    <name type="scientific">Streptomyces niveiscabiei</name>
    <dbReference type="NCBI Taxonomy" id="164115"/>
    <lineage>
        <taxon>Bacteria</taxon>
        <taxon>Bacillati</taxon>
        <taxon>Actinomycetota</taxon>
        <taxon>Actinomycetes</taxon>
        <taxon>Kitasatosporales</taxon>
        <taxon>Streptomycetaceae</taxon>
        <taxon>Streptomyces</taxon>
    </lineage>
</organism>
<evidence type="ECO:0000256" key="6">
    <source>
        <dbReference type="RuleBase" id="RU003694"/>
    </source>
</evidence>
<evidence type="ECO:0000313" key="11">
    <source>
        <dbReference type="Proteomes" id="UP001631957"/>
    </source>
</evidence>
<dbReference type="Pfam" id="PF08659">
    <property type="entry name" value="KR"/>
    <property type="match status" value="1"/>
</dbReference>
<evidence type="ECO:0000256" key="5">
    <source>
        <dbReference type="PROSITE-ProRule" id="PRU01363"/>
    </source>
</evidence>
<dbReference type="PROSITE" id="PS52004">
    <property type="entry name" value="KS3_2"/>
    <property type="match status" value="1"/>
</dbReference>
<evidence type="ECO:0000256" key="4">
    <source>
        <dbReference type="ARBA" id="ARBA00023268"/>
    </source>
</evidence>
<dbReference type="Proteomes" id="UP001631957">
    <property type="component" value="Unassembled WGS sequence"/>
</dbReference>
<keyword evidence="11" id="KW-1185">Reference proteome</keyword>
<dbReference type="Gene3D" id="3.40.50.720">
    <property type="entry name" value="NAD(P)-binding Rossmann-like Domain"/>
    <property type="match status" value="2"/>
</dbReference>
<proteinExistence type="inferred from homology"/>
<dbReference type="Pfam" id="PF21089">
    <property type="entry name" value="PKS_DH_N"/>
    <property type="match status" value="1"/>
</dbReference>
<feature type="domain" description="PKS/mFAS DH" evidence="9">
    <location>
        <begin position="1593"/>
        <end position="1875"/>
    </location>
</feature>
<dbReference type="Pfam" id="PF02801">
    <property type="entry name" value="Ketoacyl-synt_C"/>
    <property type="match status" value="1"/>
</dbReference>
<comment type="caution">
    <text evidence="10">The sequence shown here is derived from an EMBL/GenBank/DDBJ whole genome shotgun (WGS) entry which is preliminary data.</text>
</comment>
<feature type="region of interest" description="Disordered" evidence="7">
    <location>
        <begin position="994"/>
        <end position="1062"/>
    </location>
</feature>
<dbReference type="InterPro" id="IPR002347">
    <property type="entry name" value="SDR_fam"/>
</dbReference>
<dbReference type="SMART" id="SM00822">
    <property type="entry name" value="PKS_KR"/>
    <property type="match status" value="1"/>
</dbReference>